<evidence type="ECO:0000259" key="5">
    <source>
        <dbReference type="PROSITE" id="PS50931"/>
    </source>
</evidence>
<dbReference type="PROSITE" id="PS50931">
    <property type="entry name" value="HTH_LYSR"/>
    <property type="match status" value="1"/>
</dbReference>
<evidence type="ECO:0000256" key="2">
    <source>
        <dbReference type="ARBA" id="ARBA00023015"/>
    </source>
</evidence>
<dbReference type="GO" id="GO:0005829">
    <property type="term" value="C:cytosol"/>
    <property type="evidence" value="ECO:0007669"/>
    <property type="project" value="TreeGrafter"/>
</dbReference>
<dbReference type="InterPro" id="IPR005119">
    <property type="entry name" value="LysR_subst-bd"/>
</dbReference>
<keyword evidence="4" id="KW-0804">Transcription</keyword>
<accession>A0A3L7ATG9</accession>
<sequence>MAEIDPTRLTFLLAVARHGSILAAADSLHVTASAVSQQISRLEREQGVALLDRGPRGVTLTLSGRILVEAAESIERELTDARGRLIEAQQEVTGSVSIAAFQTVLSGLIVPHLSQLLDSLPGIELRLHDASTLRLPRMLRSGEADLIIFDRELDEGSPAYTRDVPLLDDPWRLVVPQATPADLSLDELVALPWLGVATEGASARAVERARIRLGVTTAPVHGYEDFPAALSLVSAGQGVTLLPDLALQEALPAGVSVREMPGLGTRSLTLRHRATKREPVAATAMVIDALVRLARDWQASRV</sequence>
<dbReference type="InterPro" id="IPR050950">
    <property type="entry name" value="HTH-type_LysR_regulators"/>
</dbReference>
<gene>
    <name evidence="6" type="ORF">D9V34_03140</name>
</gene>
<dbReference type="PANTHER" id="PTHR30419">
    <property type="entry name" value="HTH-TYPE TRANSCRIPTIONAL REGULATOR YBHD"/>
    <property type="match status" value="1"/>
</dbReference>
<name>A0A3L7ATG9_9MICO</name>
<comment type="caution">
    <text evidence="6">The sequence shown here is derived from an EMBL/GenBank/DDBJ whole genome shotgun (WGS) entry which is preliminary data.</text>
</comment>
<evidence type="ECO:0000256" key="4">
    <source>
        <dbReference type="ARBA" id="ARBA00023163"/>
    </source>
</evidence>
<dbReference type="InterPro" id="IPR000847">
    <property type="entry name" value="LysR_HTH_N"/>
</dbReference>
<evidence type="ECO:0000313" key="6">
    <source>
        <dbReference type="EMBL" id="RLP83819.1"/>
    </source>
</evidence>
<evidence type="ECO:0000256" key="3">
    <source>
        <dbReference type="ARBA" id="ARBA00023125"/>
    </source>
</evidence>
<dbReference type="RefSeq" id="WP_121687477.1">
    <property type="nucleotide sequence ID" value="NZ_RCUY01000002.1"/>
</dbReference>
<evidence type="ECO:0000313" key="7">
    <source>
        <dbReference type="Proteomes" id="UP000269438"/>
    </source>
</evidence>
<dbReference type="EMBL" id="RCUY01000002">
    <property type="protein sequence ID" value="RLP83819.1"/>
    <property type="molecule type" value="Genomic_DNA"/>
</dbReference>
<dbReference type="Pfam" id="PF03466">
    <property type="entry name" value="LysR_substrate"/>
    <property type="match status" value="1"/>
</dbReference>
<keyword evidence="2" id="KW-0805">Transcription regulation</keyword>
<keyword evidence="3" id="KW-0238">DNA-binding</keyword>
<proteinExistence type="inferred from homology"/>
<dbReference type="SUPFAM" id="SSF53850">
    <property type="entry name" value="Periplasmic binding protein-like II"/>
    <property type="match status" value="1"/>
</dbReference>
<dbReference type="Pfam" id="PF00126">
    <property type="entry name" value="HTH_1"/>
    <property type="match status" value="1"/>
</dbReference>
<dbReference type="InterPro" id="IPR036390">
    <property type="entry name" value="WH_DNA-bd_sf"/>
</dbReference>
<protein>
    <submittedName>
        <fullName evidence="6">LysR family transcriptional regulator</fullName>
    </submittedName>
</protein>
<organism evidence="6 7">
    <name type="scientific">Mycetocola lacteus</name>
    <dbReference type="NCBI Taxonomy" id="76637"/>
    <lineage>
        <taxon>Bacteria</taxon>
        <taxon>Bacillati</taxon>
        <taxon>Actinomycetota</taxon>
        <taxon>Actinomycetes</taxon>
        <taxon>Micrococcales</taxon>
        <taxon>Microbacteriaceae</taxon>
        <taxon>Mycetocola</taxon>
    </lineage>
</organism>
<dbReference type="GO" id="GO:0003700">
    <property type="term" value="F:DNA-binding transcription factor activity"/>
    <property type="evidence" value="ECO:0007669"/>
    <property type="project" value="InterPro"/>
</dbReference>
<dbReference type="GO" id="GO:0003677">
    <property type="term" value="F:DNA binding"/>
    <property type="evidence" value="ECO:0007669"/>
    <property type="project" value="UniProtKB-KW"/>
</dbReference>
<dbReference type="OrthoDB" id="3636008at2"/>
<dbReference type="InterPro" id="IPR036388">
    <property type="entry name" value="WH-like_DNA-bd_sf"/>
</dbReference>
<dbReference type="Gene3D" id="1.10.10.10">
    <property type="entry name" value="Winged helix-like DNA-binding domain superfamily/Winged helix DNA-binding domain"/>
    <property type="match status" value="1"/>
</dbReference>
<keyword evidence="7" id="KW-1185">Reference proteome</keyword>
<feature type="domain" description="HTH lysR-type" evidence="5">
    <location>
        <begin position="4"/>
        <end position="61"/>
    </location>
</feature>
<dbReference type="Gene3D" id="3.40.190.10">
    <property type="entry name" value="Periplasmic binding protein-like II"/>
    <property type="match status" value="2"/>
</dbReference>
<dbReference type="AlphaFoldDB" id="A0A3L7ATG9"/>
<dbReference type="SUPFAM" id="SSF46785">
    <property type="entry name" value="Winged helix' DNA-binding domain"/>
    <property type="match status" value="1"/>
</dbReference>
<evidence type="ECO:0000256" key="1">
    <source>
        <dbReference type="ARBA" id="ARBA00009437"/>
    </source>
</evidence>
<reference evidence="6 7" key="1">
    <citation type="submission" date="2018-10" db="EMBL/GenBank/DDBJ databases">
        <authorList>
            <person name="Li J."/>
        </authorList>
    </citation>
    <scope>NUCLEOTIDE SEQUENCE [LARGE SCALE GENOMIC DNA]</scope>
    <source>
        <strain evidence="6 7">JCM 11654</strain>
    </source>
</reference>
<dbReference type="Proteomes" id="UP000269438">
    <property type="component" value="Unassembled WGS sequence"/>
</dbReference>
<comment type="similarity">
    <text evidence="1">Belongs to the LysR transcriptional regulatory family.</text>
</comment>